<keyword evidence="1" id="KW-0472">Membrane</keyword>
<comment type="caution">
    <text evidence="2">The sequence shown here is derived from an EMBL/GenBank/DDBJ whole genome shotgun (WGS) entry which is preliminary data.</text>
</comment>
<feature type="transmembrane region" description="Helical" evidence="1">
    <location>
        <begin position="21"/>
        <end position="45"/>
    </location>
</feature>
<evidence type="ECO:0008006" key="4">
    <source>
        <dbReference type="Google" id="ProtNLM"/>
    </source>
</evidence>
<reference evidence="2 3" key="1">
    <citation type="journal article" date="2017" name="ISME J.">
        <title>Potential for microbial H2 and metal transformations associated with novel bacteria and archaea in deep terrestrial subsurface sediments.</title>
        <authorList>
            <person name="Hernsdorf A.W."/>
            <person name="Amano Y."/>
            <person name="Miyakawa K."/>
            <person name="Ise K."/>
            <person name="Suzuki Y."/>
            <person name="Anantharaman K."/>
            <person name="Probst A."/>
            <person name="Burstein D."/>
            <person name="Thomas B.C."/>
            <person name="Banfield J.F."/>
        </authorList>
    </citation>
    <scope>NUCLEOTIDE SEQUENCE [LARGE SCALE GENOMIC DNA]</scope>
    <source>
        <strain evidence="2">HGW-Kuenenbacteria-1</strain>
    </source>
</reference>
<sequence length="181" mass="21409">MDIILNLISPKIKKELKIKQIYQIIRTFLLILFLMTIFTAIILIITEFFLQSFFVKIASERVSILKNNQQNFNKKIKTINQGFNEISDIQNEFIPWSKILIYFTQIIPSDIKIYSFKNINNSTDIKIVAIAKNREALLKFQEDFKKKQPIFTQIKFPFFNLASKKDINFQFEATLDKSQIK</sequence>
<keyword evidence="1" id="KW-0812">Transmembrane</keyword>
<keyword evidence="1" id="KW-1133">Transmembrane helix</keyword>
<evidence type="ECO:0000313" key="3">
    <source>
        <dbReference type="Proteomes" id="UP000233414"/>
    </source>
</evidence>
<dbReference type="EMBL" id="PGYQ01000005">
    <property type="protein sequence ID" value="PKL72431.1"/>
    <property type="molecule type" value="Genomic_DNA"/>
</dbReference>
<dbReference type="AlphaFoldDB" id="A0A2N1UNM5"/>
<protein>
    <recommendedName>
        <fullName evidence="4">PilN domain-containing protein</fullName>
    </recommendedName>
</protein>
<dbReference type="Proteomes" id="UP000233414">
    <property type="component" value="Unassembled WGS sequence"/>
</dbReference>
<accession>A0A2N1UNM5</accession>
<gene>
    <name evidence="2" type="ORF">CVV26_01530</name>
</gene>
<organism evidence="2 3">
    <name type="scientific">Candidatus Kuenenbacteria bacterium HGW-Kuenenbacteria-1</name>
    <dbReference type="NCBI Taxonomy" id="2013812"/>
    <lineage>
        <taxon>Bacteria</taxon>
        <taxon>Candidatus Kueneniibacteriota</taxon>
    </lineage>
</organism>
<name>A0A2N1UNM5_9BACT</name>
<evidence type="ECO:0000313" key="2">
    <source>
        <dbReference type="EMBL" id="PKL72431.1"/>
    </source>
</evidence>
<proteinExistence type="predicted"/>
<evidence type="ECO:0000256" key="1">
    <source>
        <dbReference type="SAM" id="Phobius"/>
    </source>
</evidence>